<dbReference type="Proteomes" id="UP000272025">
    <property type="component" value="Unassembled WGS sequence"/>
</dbReference>
<dbReference type="FunFam" id="1.10.8.60:FF:000159">
    <property type="entry name" value="p-loop containing nucleoside triphosphate hydrolase protein"/>
    <property type="match status" value="1"/>
</dbReference>
<comment type="similarity">
    <text evidence="1">Belongs to the CbxX/CfxQ family.</text>
</comment>
<feature type="coiled-coil region" evidence="5">
    <location>
        <begin position="2217"/>
        <end position="2262"/>
    </location>
</feature>
<feature type="compositionally biased region" description="Basic and acidic residues" evidence="6">
    <location>
        <begin position="1235"/>
        <end position="1245"/>
    </location>
</feature>
<feature type="domain" description="AAA+ ATPase" evidence="7">
    <location>
        <begin position="1330"/>
        <end position="1466"/>
    </location>
</feature>
<dbReference type="InterPro" id="IPR041677">
    <property type="entry name" value="DNA2/NAM7_AAA_11"/>
</dbReference>
<feature type="region of interest" description="Disordered" evidence="6">
    <location>
        <begin position="1235"/>
        <end position="1277"/>
    </location>
</feature>
<dbReference type="Pfam" id="PF13087">
    <property type="entry name" value="AAA_12"/>
    <property type="match status" value="1"/>
</dbReference>
<name>A0A3N2PJ01_SODAK</name>
<keyword evidence="9" id="KW-1185">Reference proteome</keyword>
<dbReference type="FunFam" id="3.40.50.300:FF:001660">
    <property type="entry name" value="NF-X1 finger and helicase protein, putative"/>
    <property type="match status" value="1"/>
</dbReference>
<dbReference type="SMART" id="SM00382">
    <property type="entry name" value="AAA"/>
    <property type="match status" value="4"/>
</dbReference>
<dbReference type="InterPro" id="IPR041679">
    <property type="entry name" value="DNA2/NAM7-like_C"/>
</dbReference>
<dbReference type="PANTHER" id="PTHR43392:SF2">
    <property type="entry name" value="AAA-TYPE ATPASE FAMILY PROTEIN _ ANKYRIN REPEAT FAMILY PROTEIN"/>
    <property type="match status" value="1"/>
</dbReference>
<dbReference type="CDD" id="cd06008">
    <property type="entry name" value="NF-X1-zinc-finger"/>
    <property type="match status" value="1"/>
</dbReference>
<feature type="compositionally biased region" description="Polar residues" evidence="6">
    <location>
        <begin position="1246"/>
        <end position="1258"/>
    </location>
</feature>
<evidence type="ECO:0000256" key="4">
    <source>
        <dbReference type="ARBA" id="ARBA00022840"/>
    </source>
</evidence>
<evidence type="ECO:0000313" key="8">
    <source>
        <dbReference type="EMBL" id="ROT34527.1"/>
    </source>
</evidence>
<evidence type="ECO:0000256" key="2">
    <source>
        <dbReference type="ARBA" id="ARBA00022741"/>
    </source>
</evidence>
<dbReference type="GO" id="GO:0005524">
    <property type="term" value="F:ATP binding"/>
    <property type="evidence" value="ECO:0007669"/>
    <property type="project" value="UniProtKB-KW"/>
</dbReference>
<dbReference type="GeneID" id="39577015"/>
<dbReference type="PRINTS" id="PR00819">
    <property type="entry name" value="CBXCFQXSUPER"/>
</dbReference>
<dbReference type="CDD" id="cd17936">
    <property type="entry name" value="EEXXEc_NFX1"/>
    <property type="match status" value="1"/>
</dbReference>
<dbReference type="EMBL" id="ML119069">
    <property type="protein sequence ID" value="ROT34527.1"/>
    <property type="molecule type" value="Genomic_DNA"/>
</dbReference>
<dbReference type="FunFam" id="3.40.50.300:FF:000216">
    <property type="entry name" value="Type VII secretion ATPase EccA"/>
    <property type="match status" value="3"/>
</dbReference>
<evidence type="ECO:0000259" key="7">
    <source>
        <dbReference type="SMART" id="SM00382"/>
    </source>
</evidence>
<proteinExistence type="inferred from homology"/>
<accession>A0A3N2PJ01</accession>
<evidence type="ECO:0000256" key="1">
    <source>
        <dbReference type="ARBA" id="ARBA00010378"/>
    </source>
</evidence>
<dbReference type="CDD" id="cd18808">
    <property type="entry name" value="SF1_C_Upf1"/>
    <property type="match status" value="1"/>
</dbReference>
<dbReference type="GO" id="GO:0016887">
    <property type="term" value="F:ATP hydrolysis activity"/>
    <property type="evidence" value="ECO:0007669"/>
    <property type="project" value="InterPro"/>
</dbReference>
<keyword evidence="2" id="KW-0547">Nucleotide-binding</keyword>
<dbReference type="FunFam" id="1.10.8.60:FF:000160">
    <property type="entry name" value="WGS project CABT00000000 data, contig 2.55"/>
    <property type="match status" value="1"/>
</dbReference>
<dbReference type="PANTHER" id="PTHR43392">
    <property type="entry name" value="AAA-TYPE ATPASE FAMILY PROTEIN / ANKYRIN REPEAT FAMILY PROTEIN"/>
    <property type="match status" value="1"/>
</dbReference>
<dbReference type="Pfam" id="PF13086">
    <property type="entry name" value="AAA_11"/>
    <property type="match status" value="1"/>
</dbReference>
<evidence type="ECO:0000256" key="6">
    <source>
        <dbReference type="SAM" id="MobiDB-lite"/>
    </source>
</evidence>
<dbReference type="InterPro" id="IPR041627">
    <property type="entry name" value="AAA_lid_6"/>
</dbReference>
<dbReference type="OrthoDB" id="2423195at2759"/>
<dbReference type="InterPro" id="IPR003593">
    <property type="entry name" value="AAA+_ATPase"/>
</dbReference>
<keyword evidence="5" id="KW-0175">Coiled coil</keyword>
<sequence>MTIKVTPQDAARADRLARIFREFLKERSVKTAKDAQLFLEAVRTEASSTSCLESIVASDSALQAVKLSVRIDASAQYIITHVIPFLAYFATQEVKAIQGGQLMRQLLMVIIQPPTLWNAMVELYTNRTLKDDNEETFAWMCLEVARFSGPELNDLVTGLTTALARRPFLESTNAKVRELGYSIGKVLNLRHSLDPATDSAEDTPGGRHDNDFADFRRIAIFPTRDEFSSSSPPFLRRAAEVAQEDPSSRCRVHLDNQFRLLREDMNGELREDLLPATGQKKKPRAIHALGGLVPRGIYSGDDKRGRPSALLVSCTSGLGFLRTQPEKERRKFLDTNRAVLRHQSFGALCRDKEIVGFAFIVRDIDLLVQDPPVVGLQFTTSSQFTRAAMALCTHGDVRFVLVDTPVFAYRPILERLQSISELPLERELLRLPANNTINQLQAFQPRPAISKLISLWNQLEPLDGETYNCRIGKRDYRFDDSQFKSILSILGTGLSVIQGPPGTGKSFIGSIAAKILLGDPSTRLLVLSYTNHATDQFIEDLLDKGVSPSDVTRLGSKLSEVIAPFSFDRQFRQSPHNSNQLGRQSRSRLFSRKDDMRDLRDQINKAFDRLVRHNVTATDMLEFLEFSDEWQIFYSAFQVPEAESGFTMAGQGGKQLNSAHLYDQWKKGQTPAKLVKLMPTACQSAWSIPRKVRLEHVHSWTQALRKEQAEFFSRLLDQLNEAQKEVDTLLDEGRRSFIESKRVIACTTTGAAMYSSLLEAAKPNVVLVEEAGEILEAHVLSALQANTKQLVLIGDHKQLRPKINNYSLSVEYGEGYDLNMSLFERLILQGHPHTTLRMQHRMAPEISQLVREMTYPDLVDGDRTFDRPSIRGLQTRVAFVNHDKPEVDAAALRDRRDASVKASKQNDFEARLVLKLVRYLGQQGYKTDDIVVLTPYLGQLRMLKDILSQENDPVLNDLDSAELIRAGLSTAAAGKASNGKIKLSTIDNYQGEESDIVIASLTRSNNTGDIGFMKAPERLNVLVSRARNCLIMIGNMETFMASNHGKQVWVPFFNLLREKGFLHDGIPVYCERHPERKAILSTPEDFEFHCPDGGCAEPCGAALNCDIHVCTRRCHRISDHSNIPCDQLVEKTCEKKHQSKIPCKNRNSGCKQCHKEAEDMKRRLERDLELEKKSLVRRTEYQRELQMMDDEIAHERRLIKDQQESEEQRRILQQHHADLAELKKAREARETMLKKQKAAELRDLANKQTTGMRRSSPGSDKESETPSGPNIIPGSAQDEWEQMKRLQGEKSDALDTLMGMIGLEELKQEFLSIKNRVDTALRQGVSLKSERLGCSLLGNPGTGKTTVARLYAKFLTSMGLLPGSFFKETTGSKLANMGVSGCQAMLDEVLDQGGGVIFIDEAYQLSSGNNPGGRGVLDFLLAEVENLTGKVVFVLAGYAKQMESFFAHNPGLPSRFPNEMKFTDYTDDELVQILERQVKKRFGGRMKAEDGLRGRYCRVACRRLGRGRGKDGFGNARAVENLFSRICARQAGRLRRQRTEGKQPDDLLLTKEDLIGPEPSNALLKSEAWTKLQELIGLDSVKEGVKVLVDTMQANYHRELKEQPIVEYALNRVFLGNPGTGKTTVAKLYGQVLVDLGMLSNGEVVIKNPADFVGAALGQSEQQTKGILAATAGKVLVIDEAYGLYGGGGTSDPYKTAVVDTIVAEVQSTPGDDRCVLLLGYKAQMEEMFQNVNPGLSRRFPLASAFAFEDFDDAELRKILDLKLKQQGFTATGQAKKVVLEMLDRARNRPHFGNAGEVDILLNEAKSRHQKRLSTHQTTRHNTLDAVDFDENFDRVERSDTNVSKLFEGTVGCEKIIATLQGYQQVVRTVRELEMDPKETIPFNFLFRGPPGTGKTSTARRMGKVFYDMGFLASAEVIDCSATDLIGQYVGQTGPKVQQLLDKALGRVLLIDEAYRLCEGHYAKEALDEIVDAVTKEKYYKKLIIILAGYEEHINRLLNVNPGMTSRFPETIDFHSLSPEACFDLLTKLLQKKKKVLGERKKSLDLLCLEQASPGFKEQVTAIFVSLSSEPNWASARDVETLVKNVFTIGLRSKAQNTPAIVITEDAILGEMKKMLGERESRGRQAQAPSMGQLMEKLQLEMAPDQRQPVNLAPAVATNTTCTTHQEEEVVQEDTAFSYAPCPETPSTTTSSTKLGVRDHGVSDEVWEQLQLDAQAEEEREKQYQTLLEKRKQVKDDDGMKERILKQLIEEEDRRKREAEAKARLEMMGCCPAGFHWIKQSTGYRCAGGSHFISDEDVANFVVGGPPAGEV</sequence>
<gene>
    <name evidence="8" type="ORF">SODALDRAFT_286443</name>
</gene>
<keyword evidence="3" id="KW-0378">Hydrolase</keyword>
<dbReference type="InterPro" id="IPR000641">
    <property type="entry name" value="CbxX/CfxQ"/>
</dbReference>
<feature type="domain" description="AAA+ ATPase" evidence="7">
    <location>
        <begin position="491"/>
        <end position="906"/>
    </location>
</feature>
<evidence type="ECO:0000256" key="5">
    <source>
        <dbReference type="SAM" id="Coils"/>
    </source>
</evidence>
<dbReference type="Gene3D" id="3.40.50.300">
    <property type="entry name" value="P-loop containing nucleotide triphosphate hydrolases"/>
    <property type="match status" value="5"/>
</dbReference>
<dbReference type="RefSeq" id="XP_028462333.1">
    <property type="nucleotide sequence ID" value="XM_028608537.1"/>
</dbReference>
<dbReference type="InterPro" id="IPR003959">
    <property type="entry name" value="ATPase_AAA_core"/>
</dbReference>
<dbReference type="Pfam" id="PF17866">
    <property type="entry name" value="AAA_lid_6"/>
    <property type="match status" value="2"/>
</dbReference>
<protein>
    <submittedName>
        <fullName evidence="8">ATPase</fullName>
    </submittedName>
</protein>
<keyword evidence="3" id="KW-0347">Helicase</keyword>
<dbReference type="InterPro" id="IPR050773">
    <property type="entry name" value="CbxX/CfxQ_RuBisCO_ESX"/>
</dbReference>
<evidence type="ECO:0000313" key="9">
    <source>
        <dbReference type="Proteomes" id="UP000272025"/>
    </source>
</evidence>
<dbReference type="STRING" id="1314773.A0A3N2PJ01"/>
<dbReference type="InterPro" id="IPR027417">
    <property type="entry name" value="P-loop_NTPase"/>
</dbReference>
<evidence type="ECO:0000256" key="3">
    <source>
        <dbReference type="ARBA" id="ARBA00022806"/>
    </source>
</evidence>
<feature type="domain" description="AAA+ ATPase" evidence="7">
    <location>
        <begin position="1609"/>
        <end position="1733"/>
    </location>
</feature>
<dbReference type="CDD" id="cd00009">
    <property type="entry name" value="AAA"/>
    <property type="match status" value="2"/>
</dbReference>
<dbReference type="SUPFAM" id="SSF52540">
    <property type="entry name" value="P-loop containing nucleoside triphosphate hydrolases"/>
    <property type="match status" value="4"/>
</dbReference>
<dbReference type="Pfam" id="PF00004">
    <property type="entry name" value="AAA"/>
    <property type="match status" value="3"/>
</dbReference>
<dbReference type="InterPro" id="IPR047187">
    <property type="entry name" value="SF1_C_Upf1"/>
</dbReference>
<feature type="domain" description="AAA+ ATPase" evidence="7">
    <location>
        <begin position="1881"/>
        <end position="2087"/>
    </location>
</feature>
<dbReference type="GO" id="GO:0004386">
    <property type="term" value="F:helicase activity"/>
    <property type="evidence" value="ECO:0007669"/>
    <property type="project" value="InterPro"/>
</dbReference>
<keyword evidence="4" id="KW-0067">ATP-binding</keyword>
<reference evidence="8 9" key="1">
    <citation type="journal article" date="2018" name="Mol. Ecol.">
        <title>The obligate alkalophilic soda-lake fungus Sodiomyces alkalinus has shifted to a protein diet.</title>
        <authorList>
            <person name="Grum-Grzhimaylo A.A."/>
            <person name="Falkoski D.L."/>
            <person name="van den Heuvel J."/>
            <person name="Valero-Jimenez C.A."/>
            <person name="Min B."/>
            <person name="Choi I.G."/>
            <person name="Lipzen A."/>
            <person name="Daum C.G."/>
            <person name="Aanen D.K."/>
            <person name="Tsang A."/>
            <person name="Henrissat B."/>
            <person name="Bilanenko E.N."/>
            <person name="de Vries R.P."/>
            <person name="van Kan J.A.L."/>
            <person name="Grigoriev I.V."/>
            <person name="Debets A.J.M."/>
        </authorList>
    </citation>
    <scope>NUCLEOTIDE SEQUENCE [LARGE SCALE GENOMIC DNA]</scope>
    <source>
        <strain evidence="8 9">F11</strain>
    </source>
</reference>
<dbReference type="Gene3D" id="1.10.8.60">
    <property type="match status" value="2"/>
</dbReference>
<organism evidence="8 9">
    <name type="scientific">Sodiomyces alkalinus (strain CBS 110278 / VKM F-3762 / F11)</name>
    <name type="common">Alkaliphilic filamentous fungus</name>
    <dbReference type="NCBI Taxonomy" id="1314773"/>
    <lineage>
        <taxon>Eukaryota</taxon>
        <taxon>Fungi</taxon>
        <taxon>Dikarya</taxon>
        <taxon>Ascomycota</taxon>
        <taxon>Pezizomycotina</taxon>
        <taxon>Sordariomycetes</taxon>
        <taxon>Hypocreomycetidae</taxon>
        <taxon>Glomerellales</taxon>
        <taxon>Plectosphaerellaceae</taxon>
        <taxon>Sodiomyces</taxon>
    </lineage>
</organism>